<feature type="region of interest" description="Disordered" evidence="1">
    <location>
        <begin position="70"/>
        <end position="95"/>
    </location>
</feature>
<dbReference type="AlphaFoldDB" id="A0AAD9X4E6"/>
<organism evidence="2 3">
    <name type="scientific">Dipteronia dyeriana</name>
    <dbReference type="NCBI Taxonomy" id="168575"/>
    <lineage>
        <taxon>Eukaryota</taxon>
        <taxon>Viridiplantae</taxon>
        <taxon>Streptophyta</taxon>
        <taxon>Embryophyta</taxon>
        <taxon>Tracheophyta</taxon>
        <taxon>Spermatophyta</taxon>
        <taxon>Magnoliopsida</taxon>
        <taxon>eudicotyledons</taxon>
        <taxon>Gunneridae</taxon>
        <taxon>Pentapetalae</taxon>
        <taxon>rosids</taxon>
        <taxon>malvids</taxon>
        <taxon>Sapindales</taxon>
        <taxon>Sapindaceae</taxon>
        <taxon>Hippocastanoideae</taxon>
        <taxon>Acereae</taxon>
        <taxon>Dipteronia</taxon>
    </lineage>
</organism>
<reference evidence="2" key="1">
    <citation type="journal article" date="2023" name="Plant J.">
        <title>Genome sequences and population genomics provide insights into the demographic history, inbreeding, and mutation load of two 'living fossil' tree species of Dipteronia.</title>
        <authorList>
            <person name="Feng Y."/>
            <person name="Comes H.P."/>
            <person name="Chen J."/>
            <person name="Zhu S."/>
            <person name="Lu R."/>
            <person name="Zhang X."/>
            <person name="Li P."/>
            <person name="Qiu J."/>
            <person name="Olsen K.M."/>
            <person name="Qiu Y."/>
        </authorList>
    </citation>
    <scope>NUCLEOTIDE SEQUENCE</scope>
    <source>
        <strain evidence="2">KIB01</strain>
    </source>
</reference>
<dbReference type="EMBL" id="JANJYI010000004">
    <property type="protein sequence ID" value="KAK2652635.1"/>
    <property type="molecule type" value="Genomic_DNA"/>
</dbReference>
<keyword evidence="3" id="KW-1185">Reference proteome</keyword>
<name>A0AAD9X4E6_9ROSI</name>
<dbReference type="Proteomes" id="UP001280121">
    <property type="component" value="Unassembled WGS sequence"/>
</dbReference>
<proteinExistence type="predicted"/>
<evidence type="ECO:0000313" key="2">
    <source>
        <dbReference type="EMBL" id="KAK2652635.1"/>
    </source>
</evidence>
<evidence type="ECO:0000313" key="3">
    <source>
        <dbReference type="Proteomes" id="UP001280121"/>
    </source>
</evidence>
<evidence type="ECO:0000256" key="1">
    <source>
        <dbReference type="SAM" id="MobiDB-lite"/>
    </source>
</evidence>
<comment type="caution">
    <text evidence="2">The sequence shown here is derived from an EMBL/GenBank/DDBJ whole genome shotgun (WGS) entry which is preliminary data.</text>
</comment>
<protein>
    <submittedName>
        <fullName evidence="2">Uncharacterized protein</fullName>
    </submittedName>
</protein>
<sequence length="95" mass="10461">MAQFQSGGGSNNGLGFIPTTDHVFQTLTGNPIIFEDPTIHEVLTEPYNEDESSIPEYNFHSEYGLEDFDEDYIGDGGSREGVNNEAAYHHGMSSD</sequence>
<gene>
    <name evidence="2" type="ORF">Ddye_012491</name>
</gene>
<accession>A0AAD9X4E6</accession>